<keyword evidence="7" id="KW-0479">Metal-binding</keyword>
<evidence type="ECO:0000313" key="17">
    <source>
        <dbReference type="RefSeq" id="XP_064076851.1"/>
    </source>
</evidence>
<dbReference type="SUPFAM" id="SSF48264">
    <property type="entry name" value="Cytochrome P450"/>
    <property type="match status" value="2"/>
</dbReference>
<keyword evidence="11" id="KW-0408">Iron</keyword>
<dbReference type="CDD" id="cd11056">
    <property type="entry name" value="CYP6-like"/>
    <property type="match status" value="2"/>
</dbReference>
<keyword evidence="12" id="KW-0503">Monooxygenase</keyword>
<sequence>MFLELILSLAIIILGYIYWNGKYNERYWTKRGVRFYKKNKVLGVFWDFITKDKSLTEHLHDIYKQYPNEPAVGFGTLLTPSLYVRDITNIQYVLTTNFNAFSHRGIEPNESDILANNILFMNGKKWQLMRKSMTPLFTSTKLKSMFYIMEKSAQDFIYYLKDNPDLKKGNTFKNLATFCSAAICGAVFGVTTESIFNSPFLTMSQKAFEQTFVRNIQFAIANLSIPLFKLLNINLFKDYEPFFISAIKQTLRQRERENVKKHDFADMCVSLQSKGTLKDPETGVELEPTDEVLAAQAFFFFLAGVEPTASAMFVTLVELGKHPEALQRLHKEIDEAFEKNDNKLTFDVVVGMEYLEMAMSEAMRLHPPLGFLTRMSVEDTVLPVGNIKVAKGTKIFTPIFEIHHDPKYYPDPEMFKPERFSRENQKSSSDILYQPFGKGNRICIGQRYAQLQAKTGLIYLLRNFTIKTNISKEGMKYKKEQVNIRLANVDVEFVRTNAIMFLELILSLAIIILGYIYWNGKYNERYWTKRGVRFYKKNKVLGVFWDFITKDKSLTEHLHDIYKQYPNEPAVGFGTLLTPSLYVRDITNIQYVLTTNFNAFSHRGIEPNESDILANNILFMNGKKWQLMRKSMTPLFTSTKLKSMFYIMEKSAQDFIYYLKENPDLKKGNTFKNLATFCSAAICGAVFGVTTESIFNSPFLTMSQKAFEQTFVRNIQFAIANLSIPLFKLLNINLFKDYEPFFISAIKQTLRQRERENVKKHDFADMCVSLQSKGTLKDPETGVELEPTDEVLAAQAFFFFLAGVEPTASAMFVTLVELGRHPEALQRLHKEIDEAFEKNDNKLTFDVVVGMEYLEMAMSEAMRLHPPLGFLTRMSVEDTVLPVGNIKVAKGTKIFTPIFEIHHDPKYYPDPEMFKPERFSRENQKSSSDILYQPFGKGNRICIGQRYAQLQAKTGLIYLLRNFTIKTNISKEGMKYKKEQVNIRLANVDVEFVSRT</sequence>
<proteinExistence type="inferred from homology"/>
<dbReference type="RefSeq" id="XP_064076851.1">
    <property type="nucleotide sequence ID" value="XM_064220781.1"/>
</dbReference>
<feature type="transmembrane region" description="Helical" evidence="15">
    <location>
        <begin position="175"/>
        <end position="196"/>
    </location>
</feature>
<evidence type="ECO:0000256" key="5">
    <source>
        <dbReference type="ARBA" id="ARBA00012109"/>
    </source>
</evidence>
<keyword evidence="16" id="KW-1185">Reference proteome</keyword>
<dbReference type="PANTHER" id="PTHR24292">
    <property type="entry name" value="CYTOCHROME P450"/>
    <property type="match status" value="1"/>
</dbReference>
<dbReference type="InterPro" id="IPR050476">
    <property type="entry name" value="Insect_CytP450_Detox"/>
</dbReference>
<dbReference type="PRINTS" id="PR00463">
    <property type="entry name" value="EP450I"/>
</dbReference>
<keyword evidence="15" id="KW-1133">Transmembrane helix</keyword>
<keyword evidence="9" id="KW-0492">Microsome</keyword>
<evidence type="ECO:0000256" key="8">
    <source>
        <dbReference type="ARBA" id="ARBA00022824"/>
    </source>
</evidence>
<dbReference type="GeneID" id="113392517"/>
<feature type="transmembrane region" description="Helical" evidence="15">
    <location>
        <begin position="498"/>
        <end position="518"/>
    </location>
</feature>
<evidence type="ECO:0000256" key="11">
    <source>
        <dbReference type="ARBA" id="ARBA00023004"/>
    </source>
</evidence>
<comment type="subcellular location">
    <subcellularLocation>
        <location evidence="3">Endoplasmic reticulum membrane</location>
        <topology evidence="3">Peripheral membrane protein</topology>
    </subcellularLocation>
    <subcellularLocation>
        <location evidence="2">Microsome membrane</location>
        <topology evidence="2">Peripheral membrane protein</topology>
    </subcellularLocation>
</comment>
<feature type="transmembrane region" description="Helical" evidence="15">
    <location>
        <begin position="674"/>
        <end position="695"/>
    </location>
</feature>
<keyword evidence="10" id="KW-0560">Oxidoreductase</keyword>
<evidence type="ECO:0000256" key="12">
    <source>
        <dbReference type="ARBA" id="ARBA00023033"/>
    </source>
</evidence>
<feature type="transmembrane region" description="Helical" evidence="15">
    <location>
        <begin position="6"/>
        <end position="21"/>
    </location>
</feature>
<evidence type="ECO:0000256" key="7">
    <source>
        <dbReference type="ARBA" id="ARBA00022723"/>
    </source>
</evidence>
<name>A0ABM4AZW7_VANTA</name>
<evidence type="ECO:0000256" key="13">
    <source>
        <dbReference type="ARBA" id="ARBA00023136"/>
    </source>
</evidence>
<evidence type="ECO:0000256" key="6">
    <source>
        <dbReference type="ARBA" id="ARBA00022617"/>
    </source>
</evidence>
<evidence type="ECO:0000256" key="14">
    <source>
        <dbReference type="ARBA" id="ARBA00047827"/>
    </source>
</evidence>
<dbReference type="InterPro" id="IPR017972">
    <property type="entry name" value="Cyt_P450_CS"/>
</dbReference>
<evidence type="ECO:0000256" key="15">
    <source>
        <dbReference type="SAM" id="Phobius"/>
    </source>
</evidence>
<dbReference type="PANTHER" id="PTHR24292:SF54">
    <property type="entry name" value="CYP9F3-RELATED"/>
    <property type="match status" value="1"/>
</dbReference>
<dbReference type="Pfam" id="PF00067">
    <property type="entry name" value="p450"/>
    <property type="match status" value="2"/>
</dbReference>
<comment type="similarity">
    <text evidence="4">Belongs to the cytochrome P450 family.</text>
</comment>
<dbReference type="InterPro" id="IPR002401">
    <property type="entry name" value="Cyt_P450_E_grp-I"/>
</dbReference>
<dbReference type="InterPro" id="IPR001128">
    <property type="entry name" value="Cyt_P450"/>
</dbReference>
<dbReference type="PRINTS" id="PR00385">
    <property type="entry name" value="P450"/>
</dbReference>
<keyword evidence="13 15" id="KW-0472">Membrane</keyword>
<accession>A0ABM4AZW7</accession>
<organism evidence="16 17">
    <name type="scientific">Vanessa tameamea</name>
    <name type="common">Kamehameha butterfly</name>
    <dbReference type="NCBI Taxonomy" id="334116"/>
    <lineage>
        <taxon>Eukaryota</taxon>
        <taxon>Metazoa</taxon>
        <taxon>Ecdysozoa</taxon>
        <taxon>Arthropoda</taxon>
        <taxon>Hexapoda</taxon>
        <taxon>Insecta</taxon>
        <taxon>Pterygota</taxon>
        <taxon>Neoptera</taxon>
        <taxon>Endopterygota</taxon>
        <taxon>Lepidoptera</taxon>
        <taxon>Glossata</taxon>
        <taxon>Ditrysia</taxon>
        <taxon>Papilionoidea</taxon>
        <taxon>Nymphalidae</taxon>
        <taxon>Nymphalinae</taxon>
        <taxon>Vanessa</taxon>
    </lineage>
</organism>
<evidence type="ECO:0000256" key="9">
    <source>
        <dbReference type="ARBA" id="ARBA00022848"/>
    </source>
</evidence>
<evidence type="ECO:0000256" key="10">
    <source>
        <dbReference type="ARBA" id="ARBA00023002"/>
    </source>
</evidence>
<dbReference type="PROSITE" id="PS00086">
    <property type="entry name" value="CYTOCHROME_P450"/>
    <property type="match status" value="2"/>
</dbReference>
<evidence type="ECO:0000313" key="16">
    <source>
        <dbReference type="Proteomes" id="UP001652626"/>
    </source>
</evidence>
<protein>
    <recommendedName>
        <fullName evidence="5">unspecific monooxygenase</fullName>
        <ecNumber evidence="5">1.14.14.1</ecNumber>
    </recommendedName>
</protein>
<keyword evidence="15" id="KW-0812">Transmembrane</keyword>
<gene>
    <name evidence="17" type="primary">LOC113392517</name>
</gene>
<dbReference type="Gene3D" id="1.10.630.10">
    <property type="entry name" value="Cytochrome P450"/>
    <property type="match status" value="2"/>
</dbReference>
<dbReference type="InterPro" id="IPR036396">
    <property type="entry name" value="Cyt_P450_sf"/>
</dbReference>
<comment type="catalytic activity">
    <reaction evidence="14">
        <text>an organic molecule + reduced [NADPH--hemoprotein reductase] + O2 = an alcohol + oxidized [NADPH--hemoprotein reductase] + H2O + H(+)</text>
        <dbReference type="Rhea" id="RHEA:17149"/>
        <dbReference type="Rhea" id="RHEA-COMP:11964"/>
        <dbReference type="Rhea" id="RHEA-COMP:11965"/>
        <dbReference type="ChEBI" id="CHEBI:15377"/>
        <dbReference type="ChEBI" id="CHEBI:15378"/>
        <dbReference type="ChEBI" id="CHEBI:15379"/>
        <dbReference type="ChEBI" id="CHEBI:30879"/>
        <dbReference type="ChEBI" id="CHEBI:57618"/>
        <dbReference type="ChEBI" id="CHEBI:58210"/>
        <dbReference type="ChEBI" id="CHEBI:142491"/>
        <dbReference type="EC" id="1.14.14.1"/>
    </reaction>
</comment>
<dbReference type="EC" id="1.14.14.1" evidence="5"/>
<keyword evidence="6" id="KW-0349">Heme</keyword>
<evidence type="ECO:0000256" key="2">
    <source>
        <dbReference type="ARBA" id="ARBA00004174"/>
    </source>
</evidence>
<evidence type="ECO:0000256" key="4">
    <source>
        <dbReference type="ARBA" id="ARBA00010617"/>
    </source>
</evidence>
<comment type="cofactor">
    <cofactor evidence="1">
        <name>heme</name>
        <dbReference type="ChEBI" id="CHEBI:30413"/>
    </cofactor>
</comment>
<evidence type="ECO:0000256" key="3">
    <source>
        <dbReference type="ARBA" id="ARBA00004406"/>
    </source>
</evidence>
<reference evidence="17" key="1">
    <citation type="submission" date="2025-08" db="UniProtKB">
        <authorList>
            <consortium name="RefSeq"/>
        </authorList>
    </citation>
    <scope>IDENTIFICATION</scope>
    <source>
        <tissue evidence="17">Whole body</tissue>
    </source>
</reference>
<dbReference type="Proteomes" id="UP001652626">
    <property type="component" value="Chromosome 5"/>
</dbReference>
<keyword evidence="8" id="KW-0256">Endoplasmic reticulum</keyword>
<evidence type="ECO:0000256" key="1">
    <source>
        <dbReference type="ARBA" id="ARBA00001971"/>
    </source>
</evidence>